<dbReference type="Pfam" id="PF01168">
    <property type="entry name" value="Ala_racemase_N"/>
    <property type="match status" value="1"/>
</dbReference>
<dbReference type="Gene3D" id="2.40.37.10">
    <property type="entry name" value="Lyase, Ornithine Decarboxylase, Chain A, domain 1"/>
    <property type="match status" value="1"/>
</dbReference>
<feature type="binding site" evidence="5 7">
    <location>
        <position position="357"/>
    </location>
    <ligand>
        <name>substrate</name>
    </ligand>
</feature>
<name>A0A0S6VUW3_9BACT</name>
<dbReference type="PRINTS" id="PR00992">
    <property type="entry name" value="ALARACEMASE"/>
</dbReference>
<evidence type="ECO:0000256" key="2">
    <source>
        <dbReference type="ARBA" id="ARBA00001933"/>
    </source>
</evidence>
<dbReference type="AlphaFoldDB" id="A0A0S6VUW3"/>
<dbReference type="GO" id="GO:0008784">
    <property type="term" value="F:alanine racemase activity"/>
    <property type="evidence" value="ECO:0007669"/>
    <property type="project" value="UniProtKB-UniRule"/>
</dbReference>
<keyword evidence="4 5" id="KW-0413">Isomerase</keyword>
<feature type="binding site" evidence="5 7">
    <location>
        <position position="178"/>
    </location>
    <ligand>
        <name>substrate</name>
    </ligand>
</feature>
<dbReference type="PANTHER" id="PTHR30511:SF0">
    <property type="entry name" value="ALANINE RACEMASE, CATABOLIC-RELATED"/>
    <property type="match status" value="1"/>
</dbReference>
<comment type="pathway">
    <text evidence="5">Amino-acid biosynthesis; D-alanine biosynthesis; D-alanine from L-alanine: step 1/1.</text>
</comment>
<evidence type="ECO:0000256" key="1">
    <source>
        <dbReference type="ARBA" id="ARBA00000316"/>
    </source>
</evidence>
<comment type="catalytic activity">
    <reaction evidence="1 5">
        <text>L-alanine = D-alanine</text>
        <dbReference type="Rhea" id="RHEA:20249"/>
        <dbReference type="ChEBI" id="CHEBI:57416"/>
        <dbReference type="ChEBI" id="CHEBI:57972"/>
        <dbReference type="EC" id="5.1.1.1"/>
    </reaction>
</comment>
<feature type="modified residue" description="N6-(pyridoxal phosphate)lysine" evidence="5 6">
    <location>
        <position position="80"/>
    </location>
</feature>
<dbReference type="FunFam" id="3.20.20.10:FF:000002">
    <property type="entry name" value="Alanine racemase"/>
    <property type="match status" value="1"/>
</dbReference>
<comment type="cofactor">
    <cofactor evidence="2 5 6">
        <name>pyridoxal 5'-phosphate</name>
        <dbReference type="ChEBI" id="CHEBI:597326"/>
    </cofactor>
</comment>
<dbReference type="NCBIfam" id="TIGR00492">
    <property type="entry name" value="alr"/>
    <property type="match status" value="1"/>
</dbReference>
<comment type="function">
    <text evidence="5">Catalyzes the interconversion of L-alanine and D-alanine. May also act on other amino acids.</text>
</comment>
<dbReference type="SUPFAM" id="SSF51419">
    <property type="entry name" value="PLP-binding barrel"/>
    <property type="match status" value="1"/>
</dbReference>
<dbReference type="EC" id="5.1.1.1" evidence="5"/>
<proteinExistence type="inferred from homology"/>
<dbReference type="SMART" id="SM01005">
    <property type="entry name" value="Ala_racemase_C"/>
    <property type="match status" value="1"/>
</dbReference>
<dbReference type="InterPro" id="IPR000821">
    <property type="entry name" value="Ala_racemase"/>
</dbReference>
<dbReference type="GO" id="GO:0030632">
    <property type="term" value="P:D-alanine biosynthetic process"/>
    <property type="evidence" value="ECO:0007669"/>
    <property type="project" value="UniProtKB-UniRule"/>
</dbReference>
<dbReference type="UniPathway" id="UPA00042">
    <property type="reaction ID" value="UER00497"/>
</dbReference>
<evidence type="ECO:0000256" key="7">
    <source>
        <dbReference type="PIRSR" id="PIRSR600821-52"/>
    </source>
</evidence>
<feature type="active site" description="Proton acceptor; specific for L-alanine" evidence="5">
    <location>
        <position position="308"/>
    </location>
</feature>
<gene>
    <name evidence="9" type="ORF">U14_01068</name>
</gene>
<protein>
    <recommendedName>
        <fullName evidence="5">Alanine racemase</fullName>
        <ecNumber evidence="5">5.1.1.1</ecNumber>
    </recommendedName>
</protein>
<feature type="active site" description="Proton acceptor; specific for D-alanine" evidence="5">
    <location>
        <position position="80"/>
    </location>
</feature>
<organism evidence="9">
    <name type="scientific">Candidatus Moduliflexus flocculans</name>
    <dbReference type="NCBI Taxonomy" id="1499966"/>
    <lineage>
        <taxon>Bacteria</taxon>
        <taxon>Candidatus Moduliflexota</taxon>
        <taxon>Candidatus Moduliflexia</taxon>
        <taxon>Candidatus Moduliflexales</taxon>
        <taxon>Candidatus Moduliflexaceae</taxon>
    </lineage>
</organism>
<dbReference type="InterPro" id="IPR001608">
    <property type="entry name" value="Ala_racemase_N"/>
</dbReference>
<dbReference type="Gene3D" id="3.20.20.10">
    <property type="entry name" value="Alanine racemase"/>
    <property type="match status" value="1"/>
</dbReference>
<evidence type="ECO:0000259" key="8">
    <source>
        <dbReference type="SMART" id="SM01005"/>
    </source>
</evidence>
<dbReference type="GO" id="GO:0030170">
    <property type="term" value="F:pyridoxal phosphate binding"/>
    <property type="evidence" value="ECO:0007669"/>
    <property type="project" value="UniProtKB-UniRule"/>
</dbReference>
<dbReference type="STRING" id="1499966.U14_01068"/>
<reference evidence="9" key="1">
    <citation type="journal article" date="2015" name="PeerJ">
        <title>First genomic representation of candidate bacterial phylum KSB3 points to enhanced environmental sensing as a trigger of wastewater bulking.</title>
        <authorList>
            <person name="Sekiguchi Y."/>
            <person name="Ohashi A."/>
            <person name="Parks D.H."/>
            <person name="Yamauchi T."/>
            <person name="Tyson G.W."/>
            <person name="Hugenholtz P."/>
        </authorList>
    </citation>
    <scope>NUCLEOTIDE SEQUENCE [LARGE SCALE GENOMIC DNA]</scope>
</reference>
<dbReference type="HAMAP" id="MF_01201">
    <property type="entry name" value="Ala_racemase"/>
    <property type="match status" value="1"/>
</dbReference>
<dbReference type="PANTHER" id="PTHR30511">
    <property type="entry name" value="ALANINE RACEMASE"/>
    <property type="match status" value="1"/>
</dbReference>
<keyword evidence="3 5" id="KW-0663">Pyridoxal phosphate</keyword>
<dbReference type="PROSITE" id="PS00395">
    <property type="entry name" value="ALANINE_RACEMASE"/>
    <property type="match status" value="1"/>
</dbReference>
<keyword evidence="10" id="KW-1185">Reference proteome</keyword>
<sequence length="433" mass="48014">MNSFVIFEISCLKSNSERAKFFLTEIAGGTSAMNMANLHEYFTTYHRPVWAEIDLDGIEHNLREFRRILPAQTQIMAVVKADAYGHGAYQVAQTALQSGASWLAVALVEEGICLRRKGITAPLLLLGISAPGTEHAVLEHDLRPMVCTVESARRFSECGQAMQKTVQFHLKLDTGMGRVGVRPDNLPTLLDTISDLPNLEMEGVFTHFAKADETDKTYSHLQIRRFQECLHRIRQGGFAPRFCYLANSAGTMELPDAHADMARIGISLYGMYPSAEVDPAIVHLKPVLCWKTRVVHLKTLPPGEAVSYGGLFVTQRPTVVATLPVGYADGFRRRLWKQHWHVLIRGQRAPIIGRICMDMCMIDATDIPGVMVGDEVVLIGSQGAETILADDMATALDTINYEITCLVGKRVPRIYRRQGEIIGIESLLGEHAA</sequence>
<dbReference type="FunFam" id="2.40.37.10:FF:000006">
    <property type="entry name" value="Alanine racemase"/>
    <property type="match status" value="1"/>
</dbReference>
<evidence type="ECO:0000256" key="4">
    <source>
        <dbReference type="ARBA" id="ARBA00023235"/>
    </source>
</evidence>
<evidence type="ECO:0000256" key="6">
    <source>
        <dbReference type="PIRSR" id="PIRSR600821-50"/>
    </source>
</evidence>
<dbReference type="EMBL" id="DF820455">
    <property type="protein sequence ID" value="GAK49844.1"/>
    <property type="molecule type" value="Genomic_DNA"/>
</dbReference>
<dbReference type="HOGENOM" id="CLU_028393_2_2_0"/>
<evidence type="ECO:0000313" key="9">
    <source>
        <dbReference type="EMBL" id="GAK49844.1"/>
    </source>
</evidence>
<accession>A0A0S6VUW3</accession>
<dbReference type="InterPro" id="IPR009006">
    <property type="entry name" value="Ala_racemase/Decarboxylase_C"/>
</dbReference>
<dbReference type="SUPFAM" id="SSF50621">
    <property type="entry name" value="Alanine racemase C-terminal domain-like"/>
    <property type="match status" value="1"/>
</dbReference>
<dbReference type="InterPro" id="IPR020622">
    <property type="entry name" value="Ala_racemase_pyridoxalP-BS"/>
</dbReference>
<comment type="similarity">
    <text evidence="5">Belongs to the alanine racemase family.</text>
</comment>
<dbReference type="CDD" id="cd00430">
    <property type="entry name" value="PLPDE_III_AR"/>
    <property type="match status" value="1"/>
</dbReference>
<dbReference type="Proteomes" id="UP000030700">
    <property type="component" value="Unassembled WGS sequence"/>
</dbReference>
<dbReference type="InterPro" id="IPR029066">
    <property type="entry name" value="PLP-binding_barrel"/>
</dbReference>
<evidence type="ECO:0000256" key="5">
    <source>
        <dbReference type="HAMAP-Rule" id="MF_01201"/>
    </source>
</evidence>
<evidence type="ECO:0000256" key="3">
    <source>
        <dbReference type="ARBA" id="ARBA00022898"/>
    </source>
</evidence>
<dbReference type="GO" id="GO:0005829">
    <property type="term" value="C:cytosol"/>
    <property type="evidence" value="ECO:0007669"/>
    <property type="project" value="TreeGrafter"/>
</dbReference>
<dbReference type="Pfam" id="PF00842">
    <property type="entry name" value="Ala_racemase_C"/>
    <property type="match status" value="1"/>
</dbReference>
<dbReference type="GO" id="GO:0009252">
    <property type="term" value="P:peptidoglycan biosynthetic process"/>
    <property type="evidence" value="ECO:0007669"/>
    <property type="project" value="TreeGrafter"/>
</dbReference>
<evidence type="ECO:0000313" key="10">
    <source>
        <dbReference type="Proteomes" id="UP000030700"/>
    </source>
</evidence>
<feature type="domain" description="Alanine racemase C-terminal" evidence="8">
    <location>
        <begin position="287"/>
        <end position="416"/>
    </location>
</feature>
<dbReference type="InterPro" id="IPR011079">
    <property type="entry name" value="Ala_racemase_C"/>
</dbReference>